<evidence type="ECO:0000313" key="1">
    <source>
        <dbReference type="EMBL" id="UYP48614.1"/>
    </source>
</evidence>
<sequence length="401" mass="47906">MSKSGNFENKDVEDLFNILCSEYSRINKIIEDQPPCSNPPPNFEQFKILLDHNVLFKYGQLEVMQFHPEIFQILKKIFLEFNEDLHVGFSLDYYAYKIKIGSLYNKIVQETFIVWKFFFNQFKSKLHEIIKDWRSDFNELEMDISIILPLKGFYLNKKEITPFIIISDDNSTAIFQNIPNYSVYTNRILIDRSSLKFGLDGISNQFSPYCILIKSKIPFDVLKRDESGKFFMGVDHPENPIKIWEHVKHFVQVLALEGNPIKFGKPFYHFPWWISKRIINLMKFMYPDWIDSQFFINHEYSEIVPDYYTFNNDMHNYNRDYIFYSIENNPRLKKDMISQYSSNILDPTEIFANELSKKISQPCDFDHIKEIWYCLTNYNQNINFSKSEFLLHSLLRIGSKT</sequence>
<gene>
    <name evidence="1" type="ORF">NEF87_004899</name>
</gene>
<keyword evidence="2" id="KW-1185">Reference proteome</keyword>
<reference evidence="1" key="1">
    <citation type="submission" date="2022-09" db="EMBL/GenBank/DDBJ databases">
        <title>Actin cytoskeleton and complex cell architecture in an #Asgard archaeon.</title>
        <authorList>
            <person name="Ponce Toledo R.I."/>
            <person name="Schleper C."/>
            <person name="Rodrigues Oliveira T."/>
            <person name="Wollweber F."/>
            <person name="Xu J."/>
            <person name="Rittmann S."/>
            <person name="Klingl A."/>
            <person name="Pilhofer M."/>
        </authorList>
    </citation>
    <scope>NUCLEOTIDE SEQUENCE</scope>
    <source>
        <strain evidence="1">B-35</strain>
    </source>
</reference>
<dbReference type="EMBL" id="CP104013">
    <property type="protein sequence ID" value="UYP48614.1"/>
    <property type="molecule type" value="Genomic_DNA"/>
</dbReference>
<protein>
    <submittedName>
        <fullName evidence="1">Uncharacterized protein</fullName>
    </submittedName>
</protein>
<name>A0ABY6I1P6_9ARCH</name>
<evidence type="ECO:0000313" key="2">
    <source>
        <dbReference type="Proteomes" id="UP001208689"/>
    </source>
</evidence>
<organism evidence="1 2">
    <name type="scientific">Candidatus Lokiarchaeum ossiferum</name>
    <dbReference type="NCBI Taxonomy" id="2951803"/>
    <lineage>
        <taxon>Archaea</taxon>
        <taxon>Promethearchaeati</taxon>
        <taxon>Promethearchaeota</taxon>
        <taxon>Promethearchaeia</taxon>
        <taxon>Promethearchaeales</taxon>
        <taxon>Promethearchaeaceae</taxon>
        <taxon>Candidatus Lokiarchaeum</taxon>
    </lineage>
</organism>
<proteinExistence type="predicted"/>
<accession>A0ABY6I1P6</accession>
<dbReference type="Proteomes" id="UP001208689">
    <property type="component" value="Chromosome"/>
</dbReference>